<reference evidence="3" key="1">
    <citation type="submission" date="2020-04" db="EMBL/GenBank/DDBJ databases">
        <authorList>
            <person name="Alioto T."/>
            <person name="Alioto T."/>
            <person name="Gomez Garrido J."/>
        </authorList>
    </citation>
    <scope>NUCLEOTIDE SEQUENCE</scope>
    <source>
        <strain evidence="3">A484AB</strain>
    </source>
</reference>
<dbReference type="GO" id="GO:0000492">
    <property type="term" value="P:box C/D snoRNP assembly"/>
    <property type="evidence" value="ECO:0007669"/>
    <property type="project" value="TreeGrafter"/>
</dbReference>
<accession>A0A6S7J8L4</accession>
<dbReference type="GO" id="GO:0005634">
    <property type="term" value="C:nucleus"/>
    <property type="evidence" value="ECO:0007669"/>
    <property type="project" value="TreeGrafter"/>
</dbReference>
<dbReference type="PANTHER" id="PTHR13483:SF3">
    <property type="entry name" value="BOX C_D SNORNA PROTEIN 1"/>
    <property type="match status" value="1"/>
</dbReference>
<keyword evidence="4" id="KW-1185">Reference proteome</keyword>
<dbReference type="PANTHER" id="PTHR13483">
    <property type="entry name" value="BOX C_D SNORNA PROTEIN 1-RELATED"/>
    <property type="match status" value="1"/>
</dbReference>
<dbReference type="AlphaFoldDB" id="A0A6S7J8L4"/>
<feature type="domain" description="BCD1 alpha/beta" evidence="2">
    <location>
        <begin position="1"/>
        <end position="87"/>
    </location>
</feature>
<evidence type="ECO:0000313" key="3">
    <source>
        <dbReference type="EMBL" id="CAB4008988.1"/>
    </source>
</evidence>
<dbReference type="GO" id="GO:0070761">
    <property type="term" value="C:pre-snoRNP complex"/>
    <property type="evidence" value="ECO:0007669"/>
    <property type="project" value="TreeGrafter"/>
</dbReference>
<proteinExistence type="predicted"/>
<dbReference type="Proteomes" id="UP001152795">
    <property type="component" value="Unassembled WGS sequence"/>
</dbReference>
<evidence type="ECO:0000256" key="1">
    <source>
        <dbReference type="ARBA" id="ARBA00022553"/>
    </source>
</evidence>
<gene>
    <name evidence="3" type="ORF">PACLA_8A055736</name>
</gene>
<evidence type="ECO:0000259" key="2">
    <source>
        <dbReference type="Pfam" id="PF25790"/>
    </source>
</evidence>
<evidence type="ECO:0000313" key="4">
    <source>
        <dbReference type="Proteomes" id="UP001152795"/>
    </source>
</evidence>
<dbReference type="GO" id="GO:0048254">
    <property type="term" value="P:snoRNA localization"/>
    <property type="evidence" value="ECO:0007669"/>
    <property type="project" value="TreeGrafter"/>
</dbReference>
<organism evidence="3 4">
    <name type="scientific">Paramuricea clavata</name>
    <name type="common">Red gorgonian</name>
    <name type="synonym">Violescent sea-whip</name>
    <dbReference type="NCBI Taxonomy" id="317549"/>
    <lineage>
        <taxon>Eukaryota</taxon>
        <taxon>Metazoa</taxon>
        <taxon>Cnidaria</taxon>
        <taxon>Anthozoa</taxon>
        <taxon>Octocorallia</taxon>
        <taxon>Malacalcyonacea</taxon>
        <taxon>Plexauridae</taxon>
        <taxon>Paramuricea</taxon>
    </lineage>
</organism>
<protein>
    <submittedName>
        <fullName evidence="3">Box C D snoRNA 1</fullName>
    </submittedName>
</protein>
<dbReference type="OrthoDB" id="272357at2759"/>
<comment type="caution">
    <text evidence="3">The sequence shown here is derived from an EMBL/GenBank/DDBJ whole genome shotgun (WGS) entry which is preliminary data.</text>
</comment>
<dbReference type="EMBL" id="CACRXK020006291">
    <property type="protein sequence ID" value="CAB4008988.1"/>
    <property type="molecule type" value="Genomic_DNA"/>
</dbReference>
<dbReference type="InterPro" id="IPR057721">
    <property type="entry name" value="BCD1_alpha/beta"/>
</dbReference>
<dbReference type="Pfam" id="PF25790">
    <property type="entry name" value="BCD1"/>
    <property type="match status" value="1"/>
</dbReference>
<sequence length="93" mass="10857">MPVGFQARLENTSCFHFKTKAILWRIKWEFPQANTHYVEAKVSESKSIKSLLEKYLHPTHADPVFKQRLKGFIVNARLPDGVQTLMCQQERVI</sequence>
<dbReference type="GO" id="GO:0000463">
    <property type="term" value="P:maturation of LSU-rRNA from tricistronic rRNA transcript (SSU-rRNA, 5.8S rRNA, LSU-rRNA)"/>
    <property type="evidence" value="ECO:0007669"/>
    <property type="project" value="TreeGrafter"/>
</dbReference>
<name>A0A6S7J8L4_PARCT</name>
<keyword evidence="1" id="KW-0597">Phosphoprotein</keyword>
<dbReference type="InterPro" id="IPR051639">
    <property type="entry name" value="BCD1"/>
</dbReference>